<dbReference type="RefSeq" id="WP_250259763.1">
    <property type="nucleotide sequence ID" value="NZ_CP097769.1"/>
</dbReference>
<dbReference type="GO" id="GO:0006310">
    <property type="term" value="P:DNA recombination"/>
    <property type="evidence" value="ECO:0007669"/>
    <property type="project" value="UniProtKB-KW"/>
</dbReference>
<dbReference type="EMBL" id="CP097770">
    <property type="protein sequence ID" value="URJ49193.1"/>
    <property type="molecule type" value="Genomic_DNA"/>
</dbReference>
<evidence type="ECO:0000256" key="1">
    <source>
        <dbReference type="ARBA" id="ARBA00023172"/>
    </source>
</evidence>
<dbReference type="SUPFAM" id="SSF56349">
    <property type="entry name" value="DNA breaking-rejoining enzymes"/>
    <property type="match status" value="1"/>
</dbReference>
<evidence type="ECO:0000313" key="2">
    <source>
        <dbReference type="EMBL" id="URJ49193.1"/>
    </source>
</evidence>
<proteinExistence type="predicted"/>
<sequence length="557" mass="65946">MQKNKERRINLLIRRRLGDLNQTNTLSAIENVFFQNMSKHHFEEHYEYLKGHKLIRAASFEDTVWLFPDSHKDRDVIFRFNLEVFKELNLALKGYVLLKRVSGKAVSSCHRMLQILKYSALASNGFIDIINLETYLLQQTPLVAYESALIIKNFFLFYNHNKASEVNNVCKSISQPNRKNRDLPDYRDILIFDEHIIDFFSYISYGEEHVRFFPVYIWWKLTNVIPMRVIEFLTLRKNCIEQKDNGTYWINIPREKKQADSPFKVDVTDTLEINYEVYSIINKYICTLESLNIHSEYLIPFDAYVRHLIRPRQTIQQRKGKQNRLIDKYLQRLIDDFYNEIIQDESVDKITCGDTRHFAIMNMFLQGFNMLSIARMAGHDTLGVQQNYYSHIDHYIQSQVYLMAQEKSKVTFKKNIGAPLLGKTRELIDRGKIYEYEDLINFRSTTYGFCSYQETDFPEGCAEDCRVCPNYIFKPPVNESEIGIRWLKDYSDLLTQKVRETTEFMLTISKHMYYDLKNLSHQKTGQDQLNAASQRLVQMMDHLSAVNSTLLENHYEK</sequence>
<dbReference type="Proteomes" id="UP001055784">
    <property type="component" value="Chromosome"/>
</dbReference>
<dbReference type="InterPro" id="IPR011010">
    <property type="entry name" value="DNA_brk_join_enz"/>
</dbReference>
<gene>
    <name evidence="2" type="ORF">MF626_003536</name>
</gene>
<keyword evidence="1" id="KW-0233">DNA recombination</keyword>
<evidence type="ECO:0008006" key="4">
    <source>
        <dbReference type="Google" id="ProtNLM"/>
    </source>
</evidence>
<dbReference type="GO" id="GO:0003677">
    <property type="term" value="F:DNA binding"/>
    <property type="evidence" value="ECO:0007669"/>
    <property type="project" value="InterPro"/>
</dbReference>
<dbReference type="AlphaFoldDB" id="A0AAE9IBQ5"/>
<dbReference type="InterPro" id="IPR013762">
    <property type="entry name" value="Integrase-like_cat_sf"/>
</dbReference>
<dbReference type="GO" id="GO:0015074">
    <property type="term" value="P:DNA integration"/>
    <property type="evidence" value="ECO:0007669"/>
    <property type="project" value="InterPro"/>
</dbReference>
<organism evidence="2 3">
    <name type="scientific">Paenibacillus polymyxa</name>
    <name type="common">Bacillus polymyxa</name>
    <dbReference type="NCBI Taxonomy" id="1406"/>
    <lineage>
        <taxon>Bacteria</taxon>
        <taxon>Bacillati</taxon>
        <taxon>Bacillota</taxon>
        <taxon>Bacilli</taxon>
        <taxon>Bacillales</taxon>
        <taxon>Paenibacillaceae</taxon>
        <taxon>Paenibacillus</taxon>
    </lineage>
</organism>
<dbReference type="Gene3D" id="1.10.443.10">
    <property type="entry name" value="Intergrase catalytic core"/>
    <property type="match status" value="1"/>
</dbReference>
<accession>A0AAE9IBQ5</accession>
<protein>
    <recommendedName>
        <fullName evidence="4">Integrase</fullName>
    </recommendedName>
</protein>
<reference evidence="2" key="1">
    <citation type="submission" date="2022-11" db="EMBL/GenBank/DDBJ databases">
        <authorList>
            <person name="Vasilchenko N.G."/>
            <person name="Prazdnova E.V."/>
            <person name="Gorovtsov A.V."/>
            <person name="Chistyakov V.A."/>
            <person name="Pak M.L."/>
        </authorList>
    </citation>
    <scope>NUCLEOTIDE SEQUENCE</scope>
    <source>
        <strain evidence="2">R 4.5</strain>
    </source>
</reference>
<name>A0AAE9IBQ5_PAEPO</name>
<evidence type="ECO:0000313" key="3">
    <source>
        <dbReference type="Proteomes" id="UP001055784"/>
    </source>
</evidence>